<dbReference type="Pfam" id="PF13280">
    <property type="entry name" value="WYL"/>
    <property type="match status" value="1"/>
</dbReference>
<evidence type="ECO:0000259" key="2">
    <source>
        <dbReference type="Pfam" id="PF26107"/>
    </source>
</evidence>
<dbReference type="Pfam" id="PF26109">
    <property type="entry name" value="WHD_BrxR"/>
    <property type="match status" value="1"/>
</dbReference>
<dbReference type="InterPro" id="IPR016634">
    <property type="entry name" value="CapW-like"/>
</dbReference>
<accession>A0A4P7XEQ2</accession>
<dbReference type="Proteomes" id="UP000298049">
    <property type="component" value="Chromosome"/>
</dbReference>
<dbReference type="InterPro" id="IPR059019">
    <property type="entry name" value="WHD_CapW"/>
</dbReference>
<dbReference type="KEGG" id="hmi:soil367_00600"/>
<proteinExistence type="predicted"/>
<name>A0A4P7XEQ2_9ALTE</name>
<keyword evidence="5" id="KW-1185">Reference proteome</keyword>
<feature type="domain" description="WYL" evidence="1">
    <location>
        <begin position="147"/>
        <end position="212"/>
    </location>
</feature>
<feature type="domain" description="DNA-binding transcriptional repressor CapW C-terminal dimerisation" evidence="2">
    <location>
        <begin position="236"/>
        <end position="298"/>
    </location>
</feature>
<dbReference type="InterPro" id="IPR026881">
    <property type="entry name" value="WYL_dom"/>
</dbReference>
<evidence type="ECO:0000313" key="4">
    <source>
        <dbReference type="EMBL" id="QCF24572.1"/>
    </source>
</evidence>
<sequence length="301" mass="34613">MLIVMQDANSSISNHAAYEPNVMKKTDWPIRWDLLLRYRLIEIIALWEGRLTTNHICHAFGIGRQQASKDINTYLREIAPENLTYDRHLKGYVPTRAFRPAVTLGQWREYRDLISRDDDLKQNFEDLDIGLPNTELVRLPGQAGKPEVLRPLIQTIRQNRRADIHWVSLESTRPQADQIEPHSLVCIGSHWFIRTWSEVAGGYANLRVSRLRGEPRLRSTKARHRRDKDAAWQERVAISLRPHSSFSQVQQSVIAEDFGMSDGELTLSVRQALVPLVMAQLPLGVGNEPDPNRPLALIERR</sequence>
<evidence type="ECO:0000313" key="5">
    <source>
        <dbReference type="Proteomes" id="UP000298049"/>
    </source>
</evidence>
<protein>
    <recommendedName>
        <fullName evidence="6">WYL domain-containing protein</fullName>
    </recommendedName>
</protein>
<dbReference type="PANTHER" id="PTHR34580">
    <property type="match status" value="1"/>
</dbReference>
<feature type="domain" description="DNA-binding transcriptional repressor CapW winged helix-turn-helix" evidence="3">
    <location>
        <begin position="33"/>
        <end position="114"/>
    </location>
</feature>
<dbReference type="AlphaFoldDB" id="A0A4P7XEQ2"/>
<dbReference type="PROSITE" id="PS52050">
    <property type="entry name" value="WYL"/>
    <property type="match status" value="1"/>
</dbReference>
<evidence type="ECO:0000259" key="3">
    <source>
        <dbReference type="Pfam" id="PF26109"/>
    </source>
</evidence>
<evidence type="ECO:0000259" key="1">
    <source>
        <dbReference type="Pfam" id="PF13280"/>
    </source>
</evidence>
<gene>
    <name evidence="4" type="ORF">soil367_00600</name>
</gene>
<reference evidence="4 5" key="1">
    <citation type="submission" date="2018-07" db="EMBL/GenBank/DDBJ databases">
        <title>Marsedoiliclastica nanhaica gen. nov. sp. nov., a novel marine hydrocarbonoclastic bacterium isolated from an in-situ enriched hydrocarbon-degrading consortium in deep-sea sediment.</title>
        <authorList>
            <person name="Dong C."/>
            <person name="Ma T."/>
            <person name="Liu R."/>
            <person name="Shao Z."/>
        </authorList>
    </citation>
    <scope>NUCLEOTIDE SEQUENCE [LARGE SCALE GENOMIC DNA]</scope>
    <source>
        <strain evidence="5">soil36-7</strain>
    </source>
</reference>
<dbReference type="Pfam" id="PF26107">
    <property type="entry name" value="BrxR_CTD"/>
    <property type="match status" value="1"/>
</dbReference>
<organism evidence="4 5">
    <name type="scientific">Hydrocarboniclastica marina</name>
    <dbReference type="NCBI Taxonomy" id="2259620"/>
    <lineage>
        <taxon>Bacteria</taxon>
        <taxon>Pseudomonadati</taxon>
        <taxon>Pseudomonadota</taxon>
        <taxon>Gammaproteobacteria</taxon>
        <taxon>Alteromonadales</taxon>
        <taxon>Alteromonadaceae</taxon>
        <taxon>Hydrocarboniclastica</taxon>
    </lineage>
</organism>
<dbReference type="PIRSF" id="PIRSF015558">
    <property type="entry name" value="Txn_reg_DeoR_prd"/>
    <property type="match status" value="1"/>
</dbReference>
<evidence type="ECO:0008006" key="6">
    <source>
        <dbReference type="Google" id="ProtNLM"/>
    </source>
</evidence>
<dbReference type="InterPro" id="IPR059020">
    <property type="entry name" value="CapW_CTD"/>
</dbReference>
<dbReference type="PANTHER" id="PTHR34580:SF3">
    <property type="entry name" value="PROTEIN PAFB"/>
    <property type="match status" value="1"/>
</dbReference>
<dbReference type="InterPro" id="IPR051534">
    <property type="entry name" value="CBASS_pafABC_assoc_protein"/>
</dbReference>
<dbReference type="EMBL" id="CP031093">
    <property type="protein sequence ID" value="QCF24572.1"/>
    <property type="molecule type" value="Genomic_DNA"/>
</dbReference>